<evidence type="ECO:0000256" key="4">
    <source>
        <dbReference type="PIRSR" id="PIRSR000303-1"/>
    </source>
</evidence>
<dbReference type="CDD" id="cd00340">
    <property type="entry name" value="GSH_Peroxidase"/>
    <property type="match status" value="1"/>
</dbReference>
<dbReference type="FunFam" id="3.40.30.10:FF:000010">
    <property type="entry name" value="Glutathione peroxidase"/>
    <property type="match status" value="1"/>
</dbReference>
<dbReference type="SUPFAM" id="SSF52833">
    <property type="entry name" value="Thioredoxin-like"/>
    <property type="match status" value="1"/>
</dbReference>
<dbReference type="PIRSF" id="PIRSF000303">
    <property type="entry name" value="Glutathion_perox"/>
    <property type="match status" value="1"/>
</dbReference>
<feature type="active site" evidence="4">
    <location>
        <position position="35"/>
    </location>
</feature>
<dbReference type="PANTHER" id="PTHR11592:SF78">
    <property type="entry name" value="GLUTATHIONE PEROXIDASE"/>
    <property type="match status" value="1"/>
</dbReference>
<dbReference type="Pfam" id="PF00255">
    <property type="entry name" value="GSHPx"/>
    <property type="match status" value="1"/>
</dbReference>
<evidence type="ECO:0000256" key="1">
    <source>
        <dbReference type="ARBA" id="ARBA00006926"/>
    </source>
</evidence>
<dbReference type="Gene3D" id="3.40.30.10">
    <property type="entry name" value="Glutaredoxin"/>
    <property type="match status" value="1"/>
</dbReference>
<keyword evidence="7" id="KW-1185">Reference proteome</keyword>
<dbReference type="GO" id="GO:0004601">
    <property type="term" value="F:peroxidase activity"/>
    <property type="evidence" value="ECO:0007669"/>
    <property type="project" value="UniProtKB-KW"/>
</dbReference>
<comment type="caution">
    <text evidence="6">The sequence shown here is derived from an EMBL/GenBank/DDBJ whole genome shotgun (WGS) entry which is preliminary data.</text>
</comment>
<evidence type="ECO:0000256" key="2">
    <source>
        <dbReference type="ARBA" id="ARBA00022559"/>
    </source>
</evidence>
<comment type="similarity">
    <text evidence="1 5">Belongs to the glutathione peroxidase family.</text>
</comment>
<dbReference type="InterPro" id="IPR036249">
    <property type="entry name" value="Thioredoxin-like_sf"/>
</dbReference>
<dbReference type="AlphaFoldDB" id="A0A3N1XJQ2"/>
<dbReference type="PROSITE" id="PS51355">
    <property type="entry name" value="GLUTATHIONE_PEROXID_3"/>
    <property type="match status" value="1"/>
</dbReference>
<accession>A0A3N1XJQ2</accession>
<dbReference type="GO" id="GO:0034599">
    <property type="term" value="P:cellular response to oxidative stress"/>
    <property type="evidence" value="ECO:0007669"/>
    <property type="project" value="TreeGrafter"/>
</dbReference>
<dbReference type="RefSeq" id="WP_123610083.1">
    <property type="nucleotide sequence ID" value="NZ_RJVG01000008.1"/>
</dbReference>
<dbReference type="PROSITE" id="PS00763">
    <property type="entry name" value="GLUTATHIONE_PEROXID_2"/>
    <property type="match status" value="1"/>
</dbReference>
<protein>
    <recommendedName>
        <fullName evidence="5">Glutathione peroxidase</fullName>
    </recommendedName>
</protein>
<dbReference type="EMBL" id="RJVG01000008">
    <property type="protein sequence ID" value="ROR26371.1"/>
    <property type="molecule type" value="Genomic_DNA"/>
</dbReference>
<evidence type="ECO:0000313" key="6">
    <source>
        <dbReference type="EMBL" id="ROR26371.1"/>
    </source>
</evidence>
<gene>
    <name evidence="6" type="ORF">EDD66_10893</name>
</gene>
<keyword evidence="2 5" id="KW-0575">Peroxidase</keyword>
<keyword evidence="3 5" id="KW-0560">Oxidoreductase</keyword>
<dbReference type="InterPro" id="IPR000889">
    <property type="entry name" value="Glutathione_peroxidase"/>
</dbReference>
<evidence type="ECO:0000256" key="5">
    <source>
        <dbReference type="RuleBase" id="RU000499"/>
    </source>
</evidence>
<dbReference type="PRINTS" id="PR01011">
    <property type="entry name" value="GLUTPROXDASE"/>
</dbReference>
<dbReference type="PANTHER" id="PTHR11592">
    <property type="entry name" value="GLUTATHIONE PEROXIDASE"/>
    <property type="match status" value="1"/>
</dbReference>
<proteinExistence type="inferred from homology"/>
<name>A0A3N1XJQ2_9FIRM</name>
<evidence type="ECO:0000313" key="7">
    <source>
        <dbReference type="Proteomes" id="UP000273083"/>
    </source>
</evidence>
<organism evidence="6 7">
    <name type="scientific">Mobilisporobacter senegalensis</name>
    <dbReference type="NCBI Taxonomy" id="1329262"/>
    <lineage>
        <taxon>Bacteria</taxon>
        <taxon>Bacillati</taxon>
        <taxon>Bacillota</taxon>
        <taxon>Clostridia</taxon>
        <taxon>Lachnospirales</taxon>
        <taxon>Lachnospiraceae</taxon>
        <taxon>Mobilisporobacter</taxon>
    </lineage>
</organism>
<evidence type="ECO:0000256" key="3">
    <source>
        <dbReference type="ARBA" id="ARBA00023002"/>
    </source>
</evidence>
<dbReference type="InterPro" id="IPR029760">
    <property type="entry name" value="GPX_CS"/>
</dbReference>
<sequence length="181" mass="20811">MNIYEFKAKNRFDEEIVLDQYKGDVVLIINSATQCGFTPQYDALQDLYEKYANDGFVILDFPCNQFGNQAPGSDEEIASFCDANYGVSFPTFSKIEVNGENAHPLFKYLVNEKGFAGFDEGHKLTPVLDKMLSEADPDYKNKPSIKWNFTKFLIDREGNVVERYEPTEDIFNIEERIKELL</sequence>
<reference evidence="6 7" key="1">
    <citation type="submission" date="2018-11" db="EMBL/GenBank/DDBJ databases">
        <title>Genomic Encyclopedia of Type Strains, Phase IV (KMG-IV): sequencing the most valuable type-strain genomes for metagenomic binning, comparative biology and taxonomic classification.</title>
        <authorList>
            <person name="Goeker M."/>
        </authorList>
    </citation>
    <scope>NUCLEOTIDE SEQUENCE [LARGE SCALE GENOMIC DNA]</scope>
    <source>
        <strain evidence="6 7">DSM 26537</strain>
    </source>
</reference>
<dbReference type="OrthoDB" id="9809733at2"/>
<dbReference type="Proteomes" id="UP000273083">
    <property type="component" value="Unassembled WGS sequence"/>
</dbReference>